<dbReference type="EMBL" id="BGZK01002087">
    <property type="protein sequence ID" value="GBP90517.1"/>
    <property type="molecule type" value="Genomic_DNA"/>
</dbReference>
<accession>A0A4C1ZV93</accession>
<protein>
    <submittedName>
        <fullName evidence="1">Uncharacterized protein</fullName>
    </submittedName>
</protein>
<organism evidence="1 2">
    <name type="scientific">Eumeta variegata</name>
    <name type="common">Bagworm moth</name>
    <name type="synonym">Eumeta japonica</name>
    <dbReference type="NCBI Taxonomy" id="151549"/>
    <lineage>
        <taxon>Eukaryota</taxon>
        <taxon>Metazoa</taxon>
        <taxon>Ecdysozoa</taxon>
        <taxon>Arthropoda</taxon>
        <taxon>Hexapoda</taxon>
        <taxon>Insecta</taxon>
        <taxon>Pterygota</taxon>
        <taxon>Neoptera</taxon>
        <taxon>Endopterygota</taxon>
        <taxon>Lepidoptera</taxon>
        <taxon>Glossata</taxon>
        <taxon>Ditrysia</taxon>
        <taxon>Tineoidea</taxon>
        <taxon>Psychidae</taxon>
        <taxon>Oiketicinae</taxon>
        <taxon>Eumeta</taxon>
    </lineage>
</organism>
<proteinExistence type="predicted"/>
<dbReference type="Proteomes" id="UP000299102">
    <property type="component" value="Unassembled WGS sequence"/>
</dbReference>
<evidence type="ECO:0000313" key="1">
    <source>
        <dbReference type="EMBL" id="GBP90517.1"/>
    </source>
</evidence>
<gene>
    <name evidence="1" type="ORF">EVAR_67093_1</name>
</gene>
<evidence type="ECO:0000313" key="2">
    <source>
        <dbReference type="Proteomes" id="UP000299102"/>
    </source>
</evidence>
<keyword evidence="2" id="KW-1185">Reference proteome</keyword>
<name>A0A4C1ZV93_EUMVA</name>
<dbReference type="AlphaFoldDB" id="A0A4C1ZV93"/>
<reference evidence="1 2" key="1">
    <citation type="journal article" date="2019" name="Commun. Biol.">
        <title>The bagworm genome reveals a unique fibroin gene that provides high tensile strength.</title>
        <authorList>
            <person name="Kono N."/>
            <person name="Nakamura H."/>
            <person name="Ohtoshi R."/>
            <person name="Tomita M."/>
            <person name="Numata K."/>
            <person name="Arakawa K."/>
        </authorList>
    </citation>
    <scope>NUCLEOTIDE SEQUENCE [LARGE SCALE GENOMIC DNA]</scope>
</reference>
<comment type="caution">
    <text evidence="1">The sequence shown here is derived from an EMBL/GenBank/DDBJ whole genome shotgun (WGS) entry which is preliminary data.</text>
</comment>
<sequence>MGRQGSGNKFGQSARVEIVQPTIFKLHNYSAITRDPQMDLGGKSLGQSSMIRRVRLEFTMRQSWANVMGQPKELGKTLYACKTRFVLKVGDRRRSAS</sequence>